<gene>
    <name evidence="12" type="ORF">GCM10009114_17730</name>
</gene>
<evidence type="ECO:0000259" key="11">
    <source>
        <dbReference type="Pfam" id="PF07219"/>
    </source>
</evidence>
<dbReference type="Proteomes" id="UP001500359">
    <property type="component" value="Unassembled WGS sequence"/>
</dbReference>
<accession>A0ABN1LI05</accession>
<organism evidence="12 13">
    <name type="scientific">Aliiglaciecola litoralis</name>
    <dbReference type="NCBI Taxonomy" id="582857"/>
    <lineage>
        <taxon>Bacteria</taxon>
        <taxon>Pseudomonadati</taxon>
        <taxon>Pseudomonadota</taxon>
        <taxon>Gammaproteobacteria</taxon>
        <taxon>Alteromonadales</taxon>
        <taxon>Alteromonadaceae</taxon>
        <taxon>Aliiglaciecola</taxon>
    </lineage>
</organism>
<keyword evidence="8 10" id="KW-0472">Membrane</keyword>
<feature type="domain" description="HemY N-terminal" evidence="11">
    <location>
        <begin position="29"/>
        <end position="134"/>
    </location>
</feature>
<evidence type="ECO:0000256" key="10">
    <source>
        <dbReference type="SAM" id="Phobius"/>
    </source>
</evidence>
<keyword evidence="9" id="KW-0627">Porphyrin biosynthesis</keyword>
<dbReference type="InterPro" id="IPR005254">
    <property type="entry name" value="Heme_biosyn_assoc_TPR_pro"/>
</dbReference>
<evidence type="ECO:0000256" key="1">
    <source>
        <dbReference type="ARBA" id="ARBA00002962"/>
    </source>
</evidence>
<comment type="subcellular location">
    <subcellularLocation>
        <location evidence="2">Cell inner membrane</location>
        <topology evidence="2">Multi-pass membrane protein</topology>
    </subcellularLocation>
</comment>
<dbReference type="Gene3D" id="1.25.40.10">
    <property type="entry name" value="Tetratricopeptide repeat domain"/>
    <property type="match status" value="2"/>
</dbReference>
<evidence type="ECO:0000256" key="8">
    <source>
        <dbReference type="ARBA" id="ARBA00023136"/>
    </source>
</evidence>
<dbReference type="InterPro" id="IPR010817">
    <property type="entry name" value="HemY_N"/>
</dbReference>
<evidence type="ECO:0000256" key="2">
    <source>
        <dbReference type="ARBA" id="ARBA00004429"/>
    </source>
</evidence>
<evidence type="ECO:0000256" key="6">
    <source>
        <dbReference type="ARBA" id="ARBA00022692"/>
    </source>
</evidence>
<evidence type="ECO:0000256" key="5">
    <source>
        <dbReference type="ARBA" id="ARBA00022519"/>
    </source>
</evidence>
<comment type="caution">
    <text evidence="12">The sequence shown here is derived from an EMBL/GenBank/DDBJ whole genome shotgun (WGS) entry which is preliminary data.</text>
</comment>
<evidence type="ECO:0000256" key="7">
    <source>
        <dbReference type="ARBA" id="ARBA00022989"/>
    </source>
</evidence>
<dbReference type="RefSeq" id="WP_343858892.1">
    <property type="nucleotide sequence ID" value="NZ_BAAAFD010000004.1"/>
</dbReference>
<keyword evidence="13" id="KW-1185">Reference proteome</keyword>
<keyword evidence="7 10" id="KW-1133">Transmembrane helix</keyword>
<keyword evidence="4" id="KW-1003">Cell membrane</keyword>
<name>A0ABN1LI05_9ALTE</name>
<dbReference type="InterPro" id="IPR011990">
    <property type="entry name" value="TPR-like_helical_dom_sf"/>
</dbReference>
<sequence length="388" mass="44182">MKKILLLIIIFILFISGLVLGPALINYEGYFLIVLESVTLQLSIFGLIATVIVLFLAGWLLLLITKAIISFLMGTQDWLFGFSERRRQKAFRQGLISLAEGNYLEAQKRLNKVVDEDDFDGINILALAETESQLGNNERARELWAFAADNEPTRLAANLCIIRDLMFREECKQALTYIEQLPEKSQSDPSIIKLWAHALDQTHRYGQLKEKLPKWKKALGDEYDVWQLKASQGEFAELASKEGANKLKEKWQTLPRSVRKEPGQVAAYTQELINQAMFEEAQMVLVNSQKNGPVPVLYSMYRQLKNLQTNGAIKQLEGWLKKDDKNVDILSTLGQLAFNLGDHLLAEKALSKAIKLRNDRRDLLLLAQIKEAQKDNAYALELYKQTIV</sequence>
<comment type="pathway">
    <text evidence="3">Porphyrin-containing compound metabolism; protoheme biosynthesis.</text>
</comment>
<feature type="transmembrane region" description="Helical" evidence="10">
    <location>
        <begin position="44"/>
        <end position="64"/>
    </location>
</feature>
<reference evidence="12 13" key="1">
    <citation type="journal article" date="2019" name="Int. J. Syst. Evol. Microbiol.">
        <title>The Global Catalogue of Microorganisms (GCM) 10K type strain sequencing project: providing services to taxonomists for standard genome sequencing and annotation.</title>
        <authorList>
            <consortium name="The Broad Institute Genomics Platform"/>
            <consortium name="The Broad Institute Genome Sequencing Center for Infectious Disease"/>
            <person name="Wu L."/>
            <person name="Ma J."/>
        </authorList>
    </citation>
    <scope>NUCLEOTIDE SEQUENCE [LARGE SCALE GENOMIC DNA]</scope>
    <source>
        <strain evidence="12 13">JCM 15896</strain>
    </source>
</reference>
<dbReference type="NCBIfam" id="TIGR00540">
    <property type="entry name" value="TPR_hemY_coli"/>
    <property type="match status" value="1"/>
</dbReference>
<dbReference type="Pfam" id="PF07219">
    <property type="entry name" value="HemY_N"/>
    <property type="match status" value="1"/>
</dbReference>
<proteinExistence type="predicted"/>
<evidence type="ECO:0000256" key="9">
    <source>
        <dbReference type="ARBA" id="ARBA00023244"/>
    </source>
</evidence>
<evidence type="ECO:0000256" key="4">
    <source>
        <dbReference type="ARBA" id="ARBA00022475"/>
    </source>
</evidence>
<keyword evidence="5" id="KW-0997">Cell inner membrane</keyword>
<comment type="function">
    <text evidence="1">Involved in a late step of protoheme IX synthesis.</text>
</comment>
<protein>
    <submittedName>
        <fullName evidence="12">Heme biosynthesis protein HemY</fullName>
    </submittedName>
</protein>
<dbReference type="SUPFAM" id="SSF48452">
    <property type="entry name" value="TPR-like"/>
    <property type="match status" value="2"/>
</dbReference>
<evidence type="ECO:0000313" key="13">
    <source>
        <dbReference type="Proteomes" id="UP001500359"/>
    </source>
</evidence>
<dbReference type="EMBL" id="BAAAFD010000004">
    <property type="protein sequence ID" value="GAA0856313.1"/>
    <property type="molecule type" value="Genomic_DNA"/>
</dbReference>
<evidence type="ECO:0000256" key="3">
    <source>
        <dbReference type="ARBA" id="ARBA00004744"/>
    </source>
</evidence>
<evidence type="ECO:0000313" key="12">
    <source>
        <dbReference type="EMBL" id="GAA0856313.1"/>
    </source>
</evidence>
<keyword evidence="6 10" id="KW-0812">Transmembrane</keyword>